<organism evidence="1">
    <name type="scientific">Prevotella amnii</name>
    <dbReference type="NCBI Taxonomy" id="419005"/>
    <lineage>
        <taxon>Bacteria</taxon>
        <taxon>Pseudomonadati</taxon>
        <taxon>Bacteroidota</taxon>
        <taxon>Bacteroidia</taxon>
        <taxon>Bacteroidales</taxon>
        <taxon>Prevotellaceae</taxon>
        <taxon>Prevotella</taxon>
    </lineage>
</organism>
<sequence length="66" mass="7641">MVRLRTKKPVMPTLRLMKVGEVASFPVERLDVVRVTANRLGTMKRREGWKFQMKTKGLLVQVTRTA</sequence>
<evidence type="ECO:0000313" key="1">
    <source>
        <dbReference type="EMBL" id="KXB75135.1"/>
    </source>
</evidence>
<name>A0A134B5B8_9BACT</name>
<reference evidence="1 2" key="1">
    <citation type="submission" date="2016-01" db="EMBL/GenBank/DDBJ databases">
        <authorList>
            <person name="Oliw E.H."/>
        </authorList>
    </citation>
    <scope>NUCLEOTIDE SEQUENCE [LARGE SCALE GENOMIC DNA]</scope>
    <source>
        <strain evidence="1 2">DNF00307</strain>
    </source>
</reference>
<protein>
    <submittedName>
        <fullName evidence="1">Uncharacterized protein</fullName>
    </submittedName>
</protein>
<proteinExistence type="predicted"/>
<dbReference type="EMBL" id="LSDL01000125">
    <property type="protein sequence ID" value="KXB75135.1"/>
    <property type="molecule type" value="Genomic_DNA"/>
</dbReference>
<gene>
    <name evidence="1" type="ORF">HMPREF1860_01878</name>
</gene>
<comment type="caution">
    <text evidence="1">The sequence shown here is derived from an EMBL/GenBank/DDBJ whole genome shotgun (WGS) entry which is preliminary data.</text>
</comment>
<dbReference type="Proteomes" id="UP000070531">
    <property type="component" value="Unassembled WGS sequence"/>
</dbReference>
<dbReference type="STRING" id="419005.HMPREF1860_01878"/>
<dbReference type="PATRIC" id="fig|419005.5.peg.1876"/>
<evidence type="ECO:0000313" key="2">
    <source>
        <dbReference type="Proteomes" id="UP000070531"/>
    </source>
</evidence>
<dbReference type="RefSeq" id="WP_060933282.1">
    <property type="nucleotide sequence ID" value="NZ_KQ960560.1"/>
</dbReference>
<dbReference type="AlphaFoldDB" id="A0A134B5B8"/>
<accession>A0A134B5B8</accession>